<dbReference type="RefSeq" id="WP_184256257.1">
    <property type="nucleotide sequence ID" value="NZ_JACHIO010000010.1"/>
</dbReference>
<gene>
    <name evidence="2" type="ORF">HDF15_002746</name>
</gene>
<dbReference type="InterPro" id="IPR000073">
    <property type="entry name" value="AB_hydrolase_1"/>
</dbReference>
<accession>A0A7W7ZRH9</accession>
<dbReference type="AlphaFoldDB" id="A0A7W7ZRH9"/>
<dbReference type="PANTHER" id="PTHR37017:SF11">
    <property type="entry name" value="ESTERASE_LIPASE_THIOESTERASE DOMAIN-CONTAINING PROTEIN"/>
    <property type="match status" value="1"/>
</dbReference>
<reference evidence="2 3" key="1">
    <citation type="submission" date="2020-08" db="EMBL/GenBank/DDBJ databases">
        <title>Genomic Encyclopedia of Type Strains, Phase IV (KMG-V): Genome sequencing to study the core and pangenomes of soil and plant-associated prokaryotes.</title>
        <authorList>
            <person name="Whitman W."/>
        </authorList>
    </citation>
    <scope>NUCLEOTIDE SEQUENCE [LARGE SCALE GENOMIC DNA]</scope>
    <source>
        <strain evidence="2 3">X5P3</strain>
    </source>
</reference>
<protein>
    <submittedName>
        <fullName evidence="2">Pimeloyl-ACP methyl ester carboxylesterase</fullName>
    </submittedName>
</protein>
<dbReference type="PANTHER" id="PTHR37017">
    <property type="entry name" value="AB HYDROLASE-1 DOMAIN-CONTAINING PROTEIN-RELATED"/>
    <property type="match status" value="1"/>
</dbReference>
<organism evidence="2 3">
    <name type="scientific">Granulicella mallensis</name>
    <dbReference type="NCBI Taxonomy" id="940614"/>
    <lineage>
        <taxon>Bacteria</taxon>
        <taxon>Pseudomonadati</taxon>
        <taxon>Acidobacteriota</taxon>
        <taxon>Terriglobia</taxon>
        <taxon>Terriglobales</taxon>
        <taxon>Acidobacteriaceae</taxon>
        <taxon>Granulicella</taxon>
    </lineage>
</organism>
<dbReference type="InterPro" id="IPR052897">
    <property type="entry name" value="Sec-Metab_Biosynth_Hydrolase"/>
</dbReference>
<dbReference type="Gene3D" id="3.40.50.1820">
    <property type="entry name" value="alpha/beta hydrolase"/>
    <property type="match status" value="1"/>
</dbReference>
<dbReference type="Proteomes" id="UP000584867">
    <property type="component" value="Unassembled WGS sequence"/>
</dbReference>
<evidence type="ECO:0000313" key="3">
    <source>
        <dbReference type="Proteomes" id="UP000584867"/>
    </source>
</evidence>
<proteinExistence type="predicted"/>
<dbReference type="EMBL" id="JACHIO010000010">
    <property type="protein sequence ID" value="MBB5064392.1"/>
    <property type="molecule type" value="Genomic_DNA"/>
</dbReference>
<dbReference type="Pfam" id="PF12697">
    <property type="entry name" value="Abhydrolase_6"/>
    <property type="match status" value="1"/>
</dbReference>
<feature type="domain" description="AB hydrolase-1" evidence="1">
    <location>
        <begin position="23"/>
        <end position="235"/>
    </location>
</feature>
<sequence length="251" mass="27017">MSSQPLNTDAEAKASSATHVKNIVLVHGAFADGSSWSKVIPLLQKMDYHVVAVQNPMTSLEDEVAFTKRIIALQDGPLILVAHSWGGAVITQAGDDPKVAGLVYITAYAPEVGESSNDAGSPYGWTSGQKQIRLTADKFATLTTEGMLDYVTEGLPMEERLLALATQGQSYGPMFDEKLTVAAWKMKPTWSLISTQDQMLAPAMEAMMAKRMGAVTVSVDSCHMVIQQAPVEVANIIDQAARNALNNHPNE</sequence>
<evidence type="ECO:0000313" key="2">
    <source>
        <dbReference type="EMBL" id="MBB5064392.1"/>
    </source>
</evidence>
<comment type="caution">
    <text evidence="2">The sequence shown here is derived from an EMBL/GenBank/DDBJ whole genome shotgun (WGS) entry which is preliminary data.</text>
</comment>
<evidence type="ECO:0000259" key="1">
    <source>
        <dbReference type="Pfam" id="PF12697"/>
    </source>
</evidence>
<dbReference type="InterPro" id="IPR029058">
    <property type="entry name" value="AB_hydrolase_fold"/>
</dbReference>
<dbReference type="SUPFAM" id="SSF53474">
    <property type="entry name" value="alpha/beta-Hydrolases"/>
    <property type="match status" value="1"/>
</dbReference>
<name>A0A7W7ZRH9_9BACT</name>